<dbReference type="Proteomes" id="UP000019471">
    <property type="component" value="Unassembled WGS sequence"/>
</dbReference>
<accession>W9X779</accession>
<keyword evidence="3" id="KW-0238">DNA-binding</keyword>
<evidence type="ECO:0000256" key="1">
    <source>
        <dbReference type="ARBA" id="ARBA00022833"/>
    </source>
</evidence>
<keyword evidence="2" id="KW-0805">Transcription regulation</keyword>
<feature type="region of interest" description="Disordered" evidence="5">
    <location>
        <begin position="41"/>
        <end position="89"/>
    </location>
</feature>
<dbReference type="PANTHER" id="PTHR47171">
    <property type="entry name" value="FARA-RELATED"/>
    <property type="match status" value="1"/>
</dbReference>
<reference evidence="6 7" key="1">
    <citation type="submission" date="2013-03" db="EMBL/GenBank/DDBJ databases">
        <title>The Genome Sequence of Cladophialophora psammophila CBS 110553.</title>
        <authorList>
            <consortium name="The Broad Institute Genomics Platform"/>
            <person name="Cuomo C."/>
            <person name="de Hoog S."/>
            <person name="Gorbushina A."/>
            <person name="Walker B."/>
            <person name="Young S.K."/>
            <person name="Zeng Q."/>
            <person name="Gargeya S."/>
            <person name="Fitzgerald M."/>
            <person name="Haas B."/>
            <person name="Abouelleil A."/>
            <person name="Allen A.W."/>
            <person name="Alvarado L."/>
            <person name="Arachchi H.M."/>
            <person name="Berlin A.M."/>
            <person name="Chapman S.B."/>
            <person name="Gainer-Dewar J."/>
            <person name="Goldberg J."/>
            <person name="Griggs A."/>
            <person name="Gujja S."/>
            <person name="Hansen M."/>
            <person name="Howarth C."/>
            <person name="Imamovic A."/>
            <person name="Ireland A."/>
            <person name="Larimer J."/>
            <person name="McCowan C."/>
            <person name="Murphy C."/>
            <person name="Pearson M."/>
            <person name="Poon T.W."/>
            <person name="Priest M."/>
            <person name="Roberts A."/>
            <person name="Saif S."/>
            <person name="Shea T."/>
            <person name="Sisk P."/>
            <person name="Sykes S."/>
            <person name="Wortman J."/>
            <person name="Nusbaum C."/>
            <person name="Birren B."/>
        </authorList>
    </citation>
    <scope>NUCLEOTIDE SEQUENCE [LARGE SCALE GENOMIC DNA]</scope>
    <source>
        <strain evidence="6 7">CBS 110553</strain>
    </source>
</reference>
<keyword evidence="4" id="KW-0804">Transcription</keyword>
<comment type="caution">
    <text evidence="6">The sequence shown here is derived from an EMBL/GenBank/DDBJ whole genome shotgun (WGS) entry which is preliminary data.</text>
</comment>
<proteinExistence type="predicted"/>
<evidence type="ECO:0000313" key="6">
    <source>
        <dbReference type="EMBL" id="EXJ73190.1"/>
    </source>
</evidence>
<evidence type="ECO:0000256" key="3">
    <source>
        <dbReference type="ARBA" id="ARBA00023125"/>
    </source>
</evidence>
<feature type="compositionally biased region" description="Basic and acidic residues" evidence="5">
    <location>
        <begin position="41"/>
        <end position="50"/>
    </location>
</feature>
<evidence type="ECO:0000313" key="7">
    <source>
        <dbReference type="Proteomes" id="UP000019471"/>
    </source>
</evidence>
<dbReference type="GeneID" id="19187680"/>
<sequence length="462" mass="51154">MPVSPHRSQFHVNWLSDSRSPPALFRFDIVKALSLKNRAQHDRALRRHQDQAVSGQANSAGKGHAACDKPDTPVTGPTGSETRSNDAAADDLSGNGLLEFFQHGTSAESWSRFDSLKEARMCYVGTPISNLAYLVSQERCGDDTNLHFPIPQIHRAVSWTIGSSLPSLRLRQPVESDLSSLPVKEVRDALIEAFFRDIYPIFPILDEAEWQHHCASPDSPPPLLLYQAILLAADILYAFSPGSVRTSGNLQDTSVLDSRLATWVRTLPPGNDFYTLQLRLHYNTALLHLHRTVLQESKAPIATLTHSAKLCESAAETSVGILSSLIQSGTIRRCYFTASTAVMAAAIQFIREMRSAIAQNSSLLALQAQDRLEGCFPVMNELTRYWPATSATLKLFQHVSETTKPMMDSHFNNQVSRVSSDAAAVNASCQDLGPENWNSMFSNLYTIAPEPDWSNIESWFEV</sequence>
<dbReference type="GO" id="GO:0003677">
    <property type="term" value="F:DNA binding"/>
    <property type="evidence" value="ECO:0007669"/>
    <property type="project" value="UniProtKB-KW"/>
</dbReference>
<keyword evidence="7" id="KW-1185">Reference proteome</keyword>
<evidence type="ECO:0000256" key="4">
    <source>
        <dbReference type="ARBA" id="ARBA00023163"/>
    </source>
</evidence>
<dbReference type="OrthoDB" id="39175at2759"/>
<dbReference type="CDD" id="cd12148">
    <property type="entry name" value="fungal_TF_MHR"/>
    <property type="match status" value="1"/>
</dbReference>
<organism evidence="6 7">
    <name type="scientific">Cladophialophora psammophila CBS 110553</name>
    <dbReference type="NCBI Taxonomy" id="1182543"/>
    <lineage>
        <taxon>Eukaryota</taxon>
        <taxon>Fungi</taxon>
        <taxon>Dikarya</taxon>
        <taxon>Ascomycota</taxon>
        <taxon>Pezizomycotina</taxon>
        <taxon>Eurotiomycetes</taxon>
        <taxon>Chaetothyriomycetidae</taxon>
        <taxon>Chaetothyriales</taxon>
        <taxon>Herpotrichiellaceae</taxon>
        <taxon>Cladophialophora</taxon>
    </lineage>
</organism>
<dbReference type="RefSeq" id="XP_007741753.1">
    <property type="nucleotide sequence ID" value="XM_007743563.1"/>
</dbReference>
<evidence type="ECO:0008006" key="8">
    <source>
        <dbReference type="Google" id="ProtNLM"/>
    </source>
</evidence>
<dbReference type="HOGENOM" id="CLU_006329_4_1_1"/>
<dbReference type="InterPro" id="IPR052073">
    <property type="entry name" value="Amide_Lactam_Regulators"/>
</dbReference>
<gene>
    <name evidence="6" type="ORF">A1O5_02950</name>
</gene>
<protein>
    <recommendedName>
        <fullName evidence="8">Transcription factor domain-containing protein</fullName>
    </recommendedName>
</protein>
<dbReference type="EMBL" id="AMGX01000004">
    <property type="protein sequence ID" value="EXJ73190.1"/>
    <property type="molecule type" value="Genomic_DNA"/>
</dbReference>
<keyword evidence="1" id="KW-0862">Zinc</keyword>
<dbReference type="AlphaFoldDB" id="W9X779"/>
<evidence type="ECO:0000256" key="5">
    <source>
        <dbReference type="SAM" id="MobiDB-lite"/>
    </source>
</evidence>
<evidence type="ECO:0000256" key="2">
    <source>
        <dbReference type="ARBA" id="ARBA00023015"/>
    </source>
</evidence>
<dbReference type="PANTHER" id="PTHR47171:SF4">
    <property type="entry name" value="ACETAMIDASE REGULATORY PROTEIN"/>
    <property type="match status" value="1"/>
</dbReference>
<name>W9X779_9EURO</name>